<keyword evidence="3 5" id="KW-0378">Hydrolase</keyword>
<protein>
    <submittedName>
        <fullName evidence="5">M20/M25/M40 family metallo-hydrolase</fullName>
    </submittedName>
</protein>
<dbReference type="InterPro" id="IPR051458">
    <property type="entry name" value="Cyt/Met_Dipeptidase"/>
</dbReference>
<dbReference type="PANTHER" id="PTHR43270:SF12">
    <property type="entry name" value="SUCCINYL-DIAMINOPIMELATE DESUCCINYLASE"/>
    <property type="match status" value="1"/>
</dbReference>
<organism evidence="5 6">
    <name type="scientific">Solihabitans fulvus</name>
    <dbReference type="NCBI Taxonomy" id="1892852"/>
    <lineage>
        <taxon>Bacteria</taxon>
        <taxon>Bacillati</taxon>
        <taxon>Actinomycetota</taxon>
        <taxon>Actinomycetes</taxon>
        <taxon>Pseudonocardiales</taxon>
        <taxon>Pseudonocardiaceae</taxon>
        <taxon>Solihabitans</taxon>
    </lineage>
</organism>
<dbReference type="InterPro" id="IPR002933">
    <property type="entry name" value="Peptidase_M20"/>
</dbReference>
<dbReference type="GO" id="GO:0008233">
    <property type="term" value="F:peptidase activity"/>
    <property type="evidence" value="ECO:0007669"/>
    <property type="project" value="UniProtKB-KW"/>
</dbReference>
<dbReference type="RefSeq" id="WP_149851994.1">
    <property type="nucleotide sequence ID" value="NZ_VUOB01000042.1"/>
</dbReference>
<dbReference type="GO" id="GO:0006508">
    <property type="term" value="P:proteolysis"/>
    <property type="evidence" value="ECO:0007669"/>
    <property type="project" value="UniProtKB-KW"/>
</dbReference>
<reference evidence="5 6" key="2">
    <citation type="submission" date="2019-09" db="EMBL/GenBank/DDBJ databases">
        <authorList>
            <person name="Jin C."/>
        </authorList>
    </citation>
    <scope>NUCLEOTIDE SEQUENCE [LARGE SCALE GENOMIC DNA]</scope>
    <source>
        <strain evidence="5 6">AN110305</strain>
    </source>
</reference>
<dbReference type="SUPFAM" id="SSF55031">
    <property type="entry name" value="Bacterial exopeptidase dimerisation domain"/>
    <property type="match status" value="1"/>
</dbReference>
<keyword evidence="6" id="KW-1185">Reference proteome</keyword>
<evidence type="ECO:0000256" key="2">
    <source>
        <dbReference type="ARBA" id="ARBA00022723"/>
    </source>
</evidence>
<keyword evidence="1" id="KW-0645">Protease</keyword>
<dbReference type="OrthoDB" id="9761532at2"/>
<evidence type="ECO:0000313" key="6">
    <source>
        <dbReference type="Proteomes" id="UP000323454"/>
    </source>
</evidence>
<dbReference type="Gene3D" id="3.30.70.360">
    <property type="match status" value="1"/>
</dbReference>
<dbReference type="Gene3D" id="3.40.630.10">
    <property type="entry name" value="Zn peptidases"/>
    <property type="match status" value="1"/>
</dbReference>
<proteinExistence type="predicted"/>
<dbReference type="NCBIfam" id="NF005914">
    <property type="entry name" value="PRK07907.1"/>
    <property type="match status" value="1"/>
</dbReference>
<reference evidence="5 6" key="1">
    <citation type="submission" date="2019-09" db="EMBL/GenBank/DDBJ databases">
        <title>Goodfellowia gen. nov., a new genus of the Pseudonocardineae related to Actinoalloteichus, containing Goodfellowia coeruleoviolacea gen. nov., comb. nov. gen. nov., comb. nov.</title>
        <authorList>
            <person name="Labeda D."/>
        </authorList>
    </citation>
    <scope>NUCLEOTIDE SEQUENCE [LARGE SCALE GENOMIC DNA]</scope>
    <source>
        <strain evidence="5 6">AN110305</strain>
    </source>
</reference>
<dbReference type="PANTHER" id="PTHR43270">
    <property type="entry name" value="BETA-ALA-HIS DIPEPTIDASE"/>
    <property type="match status" value="1"/>
</dbReference>
<dbReference type="SUPFAM" id="SSF53187">
    <property type="entry name" value="Zn-dependent exopeptidases"/>
    <property type="match status" value="1"/>
</dbReference>
<dbReference type="Pfam" id="PF01546">
    <property type="entry name" value="Peptidase_M20"/>
    <property type="match status" value="1"/>
</dbReference>
<comment type="caution">
    <text evidence="5">The sequence shown here is derived from an EMBL/GenBank/DDBJ whole genome shotgun (WGS) entry which is preliminary data.</text>
</comment>
<dbReference type="Pfam" id="PF07687">
    <property type="entry name" value="M20_dimer"/>
    <property type="match status" value="1"/>
</dbReference>
<keyword evidence="2" id="KW-0479">Metal-binding</keyword>
<evidence type="ECO:0000256" key="3">
    <source>
        <dbReference type="ARBA" id="ARBA00022801"/>
    </source>
</evidence>
<dbReference type="InterPro" id="IPR011650">
    <property type="entry name" value="Peptidase_M20_dimer"/>
</dbReference>
<sequence length="450" mass="47020">MDEATARDRVSAMMPEIIGELGALVGHASVAFPGFPAEPVHRMADATVDLLRRCGADDARLLEIPGGYPAVYADIKGPLGAPTVLLYGHYDVQPAPKEQGWHSDPWTAVTKDDGRMYGRGVADDKSGIAIHAATLRAFEGAPPVGIRILIEGEEETISHLEEFVEANPELVRCDAFVIADMGNVTVGEPALTTALRGDVSATVRVRTLGSAVHSGLFGGPAPDALTALARILATLHDEAGDVAVAGVRSYPWSDGDFPAEDFRSSAGLLPGVELIGTGTVASRLWSKPAVSVIGIDAPSVAEAANVLVPEATAKISMRIVPGADADRELDLLMDHLRRAAPWNVDVEVTKVKAGHPFEVDMSGPVIAAAQRALGAAFGRPSGTIGSGGSIPLVATLKRAAPKAEVILWGAEDLAHARIHAPDESVDPAEVERMALAQVLTLQYLADAAAN</sequence>
<dbReference type="GO" id="GO:0046872">
    <property type="term" value="F:metal ion binding"/>
    <property type="evidence" value="ECO:0007669"/>
    <property type="project" value="UniProtKB-KW"/>
</dbReference>
<feature type="domain" description="Peptidase M20 dimerisation" evidence="4">
    <location>
        <begin position="200"/>
        <end position="342"/>
    </location>
</feature>
<evidence type="ECO:0000259" key="4">
    <source>
        <dbReference type="Pfam" id="PF07687"/>
    </source>
</evidence>
<evidence type="ECO:0000313" key="5">
    <source>
        <dbReference type="EMBL" id="KAA2258034.1"/>
    </source>
</evidence>
<dbReference type="AlphaFoldDB" id="A0A5B2X469"/>
<dbReference type="EMBL" id="VUOB01000042">
    <property type="protein sequence ID" value="KAA2258034.1"/>
    <property type="molecule type" value="Genomic_DNA"/>
</dbReference>
<gene>
    <name evidence="5" type="ORF">F0L68_23920</name>
</gene>
<evidence type="ECO:0000256" key="1">
    <source>
        <dbReference type="ARBA" id="ARBA00022670"/>
    </source>
</evidence>
<dbReference type="Proteomes" id="UP000323454">
    <property type="component" value="Unassembled WGS sequence"/>
</dbReference>
<dbReference type="InterPro" id="IPR036264">
    <property type="entry name" value="Bact_exopeptidase_dim_dom"/>
</dbReference>
<name>A0A5B2X469_9PSEU</name>
<accession>A0A5B2X469</accession>